<dbReference type="PANTHER" id="PTHR43252">
    <property type="entry name" value="TRANSCRIPTIONAL REGULATOR YQJI"/>
    <property type="match status" value="1"/>
</dbReference>
<evidence type="ECO:0000259" key="2">
    <source>
        <dbReference type="Pfam" id="PF10400"/>
    </source>
</evidence>
<evidence type="ECO:0000313" key="4">
    <source>
        <dbReference type="Proteomes" id="UP000320216"/>
    </source>
</evidence>
<reference evidence="3 4" key="1">
    <citation type="submission" date="2019-07" db="EMBL/GenBank/DDBJ databases">
        <title>Full genome sequence of Humibacter sp. WJ7-1.</title>
        <authorList>
            <person name="Im W.-T."/>
        </authorList>
    </citation>
    <scope>NUCLEOTIDE SEQUENCE [LARGE SCALE GENOMIC DNA]</scope>
    <source>
        <strain evidence="3 4">WJ7-1</strain>
    </source>
</reference>
<dbReference type="InterPro" id="IPR005149">
    <property type="entry name" value="Tscrpt_reg_PadR_N"/>
</dbReference>
<feature type="domain" description="Transcription regulator PadR C-terminal" evidence="2">
    <location>
        <begin position="93"/>
        <end position="189"/>
    </location>
</feature>
<dbReference type="InterPro" id="IPR036390">
    <property type="entry name" value="WH_DNA-bd_sf"/>
</dbReference>
<dbReference type="InterPro" id="IPR036388">
    <property type="entry name" value="WH-like_DNA-bd_sf"/>
</dbReference>
<evidence type="ECO:0000259" key="1">
    <source>
        <dbReference type="Pfam" id="PF03551"/>
    </source>
</evidence>
<dbReference type="InterPro" id="IPR018309">
    <property type="entry name" value="Tscrpt_reg_PadR_C"/>
</dbReference>
<dbReference type="Pfam" id="PF03551">
    <property type="entry name" value="PadR"/>
    <property type="match status" value="1"/>
</dbReference>
<keyword evidence="4" id="KW-1185">Reference proteome</keyword>
<proteinExistence type="predicted"/>
<dbReference type="Proteomes" id="UP000320216">
    <property type="component" value="Chromosome"/>
</dbReference>
<feature type="domain" description="Transcription regulator PadR N-terminal" evidence="1">
    <location>
        <begin position="7"/>
        <end position="80"/>
    </location>
</feature>
<dbReference type="Pfam" id="PF10400">
    <property type="entry name" value="Vir_act_alpha_C"/>
    <property type="match status" value="1"/>
</dbReference>
<protein>
    <submittedName>
        <fullName evidence="3">PadR family transcriptional regulator</fullName>
    </submittedName>
</protein>
<dbReference type="KEGG" id="huw:FPZ11_01170"/>
<dbReference type="PANTHER" id="PTHR43252:SF6">
    <property type="entry name" value="NEGATIVE TRANSCRIPTION REGULATOR PADR"/>
    <property type="match status" value="1"/>
</dbReference>
<name>A0A5B8M1A0_9MICO</name>
<dbReference type="SUPFAM" id="SSF46785">
    <property type="entry name" value="Winged helix' DNA-binding domain"/>
    <property type="match status" value="1"/>
</dbReference>
<gene>
    <name evidence="3" type="ORF">FPZ11_01170</name>
</gene>
<dbReference type="Gene3D" id="1.10.10.10">
    <property type="entry name" value="Winged helix-like DNA-binding domain superfamily/Winged helix DNA-binding domain"/>
    <property type="match status" value="1"/>
</dbReference>
<accession>A0A5B8M1A0</accession>
<evidence type="ECO:0000313" key="3">
    <source>
        <dbReference type="EMBL" id="QDZ13595.1"/>
    </source>
</evidence>
<sequence>MSLKYAILGYLSSGTGSGYDLVQQLDGGLGWFWAASHSQIYPELRRLETAGLISGTATTVGERLEKRVYSLTDAGAEDLRGWTADKPQYRPNRDPERLQLLFSDNNGIEAIRSHLEAHREHFTQRRERVIEMRERVLTGENPRVLQRIQSKEGAEQVVTLLLRDLAYSGDVQRAELEIAWATESLERLDALKAFSEAPADHSDS</sequence>
<dbReference type="AlphaFoldDB" id="A0A5B8M1A0"/>
<organism evidence="3 4">
    <name type="scientific">Humibacter ginsenosidimutans</name>
    <dbReference type="NCBI Taxonomy" id="2599293"/>
    <lineage>
        <taxon>Bacteria</taxon>
        <taxon>Bacillati</taxon>
        <taxon>Actinomycetota</taxon>
        <taxon>Actinomycetes</taxon>
        <taxon>Micrococcales</taxon>
        <taxon>Microbacteriaceae</taxon>
        <taxon>Humibacter</taxon>
    </lineage>
</organism>
<dbReference type="EMBL" id="CP042305">
    <property type="protein sequence ID" value="QDZ13595.1"/>
    <property type="molecule type" value="Genomic_DNA"/>
</dbReference>
<dbReference type="OrthoDB" id="3186544at2"/>
<dbReference type="RefSeq" id="WP_146317671.1">
    <property type="nucleotide sequence ID" value="NZ_CP042305.1"/>
</dbReference>